<protein>
    <recommendedName>
        <fullName evidence="12">EamA domain-containing protein</fullName>
    </recommendedName>
</protein>
<accession>C7DGI5</accession>
<evidence type="ECO:0000256" key="1">
    <source>
        <dbReference type="ARBA" id="ARBA00004651"/>
    </source>
</evidence>
<evidence type="ECO:0000256" key="7">
    <source>
        <dbReference type="ARBA" id="ARBA00022985"/>
    </source>
</evidence>
<gene>
    <name evidence="13" type="ORF">UNLARM2_0187</name>
</gene>
<dbReference type="InterPro" id="IPR000390">
    <property type="entry name" value="Small_drug/metabolite_transptr"/>
</dbReference>
<dbReference type="InterPro" id="IPR000620">
    <property type="entry name" value="EamA_dom"/>
</dbReference>
<feature type="transmembrane region" description="Helical" evidence="11">
    <location>
        <begin position="48"/>
        <end position="67"/>
    </location>
</feature>
<keyword evidence="9" id="KW-0443">Lipid metabolism</keyword>
<sequence length="119" mass="12835">MSIYIIIFLTLVAAAIVSVSQITFKKAVGKKPLSIVGVFGLALRSKKIWIGVAGYVLGLIVYLYVLSEAPLSVVYPLFASSFIFVLALSGFVLKEHVSSRRLLGVIVVVFGIVLIALSY</sequence>
<dbReference type="PANTHER" id="PTHR30561:SF9">
    <property type="entry name" value="4-AMINO-4-DEOXY-L-ARABINOSE-PHOSPHOUNDECAPRENOL FLIPPASE SUBUNIT ARNF-RELATED"/>
    <property type="match status" value="1"/>
</dbReference>
<dbReference type="EMBL" id="GG697238">
    <property type="protein sequence ID" value="EET90332.1"/>
    <property type="molecule type" value="Genomic_DNA"/>
</dbReference>
<feature type="transmembrane region" description="Helical" evidence="11">
    <location>
        <begin position="73"/>
        <end position="93"/>
    </location>
</feature>
<evidence type="ECO:0000256" key="3">
    <source>
        <dbReference type="ARBA" id="ARBA00022516"/>
    </source>
</evidence>
<evidence type="ECO:0000259" key="12">
    <source>
        <dbReference type="Pfam" id="PF00892"/>
    </source>
</evidence>
<organism evidence="13 14">
    <name type="scientific">Candidatus Micrarchaeum acidiphilum ARMAN-2</name>
    <dbReference type="NCBI Taxonomy" id="425595"/>
    <lineage>
        <taxon>Archaea</taxon>
        <taxon>Candidatus Micrarchaeota</taxon>
        <taxon>Candidatus Micrarchaeia</taxon>
        <taxon>Candidatus Micrarchaeales</taxon>
        <taxon>Candidatus Micrarchaeaceae</taxon>
        <taxon>Candidatus Micrarchaeum</taxon>
    </lineage>
</organism>
<evidence type="ECO:0000256" key="8">
    <source>
        <dbReference type="ARBA" id="ARBA00022989"/>
    </source>
</evidence>
<dbReference type="SUPFAM" id="SSF103481">
    <property type="entry name" value="Multidrug resistance efflux transporter EmrE"/>
    <property type="match status" value="1"/>
</dbReference>
<dbReference type="InterPro" id="IPR037185">
    <property type="entry name" value="EmrE-like"/>
</dbReference>
<evidence type="ECO:0000313" key="14">
    <source>
        <dbReference type="Proteomes" id="UP000332487"/>
    </source>
</evidence>
<dbReference type="GO" id="GO:0006629">
    <property type="term" value="P:lipid metabolic process"/>
    <property type="evidence" value="ECO:0007669"/>
    <property type="project" value="UniProtKB-KW"/>
</dbReference>
<keyword evidence="5" id="KW-0441">Lipid A biosynthesis</keyword>
<keyword evidence="2" id="KW-1003">Cell membrane</keyword>
<evidence type="ECO:0000256" key="6">
    <source>
        <dbReference type="ARBA" id="ARBA00022692"/>
    </source>
</evidence>
<reference evidence="13 14" key="1">
    <citation type="journal article" date="2009" name="Genome Biol.">
        <title>Community-wide analysis of microbial genome sequence signatures.</title>
        <authorList>
            <person name="Dick G.J."/>
            <person name="Andersson A.F."/>
            <person name="Baker B.J."/>
            <person name="Simmons S.L."/>
            <person name="Thomas B.C."/>
            <person name="Yelton A.P."/>
            <person name="Banfield J.F."/>
        </authorList>
    </citation>
    <scope>NUCLEOTIDE SEQUENCE [LARGE SCALE GENOMIC DNA]</scope>
    <source>
        <strain evidence="13">ARMAN-2</strain>
    </source>
</reference>
<reference evidence="13 14" key="2">
    <citation type="journal article" date="2010" name="Proc. Natl. Acad. Sci. U.S.A.">
        <title>Enigmatic, ultrasmall, uncultivated Archaea.</title>
        <authorList>
            <person name="Baker B.J."/>
            <person name="Comolli L.R."/>
            <person name="Dick G.J."/>
            <person name="Hauser L.J."/>
            <person name="Hyatt D."/>
            <person name="Dill B.D."/>
            <person name="Land M.L."/>
            <person name="Verberkmoes N.C."/>
            <person name="Hettich R.L."/>
            <person name="Banfield J.F."/>
        </authorList>
    </citation>
    <scope>NUCLEOTIDE SEQUENCE [LARGE SCALE GENOMIC DNA]</scope>
    <source>
        <strain evidence="13">ARMAN-2</strain>
    </source>
</reference>
<keyword evidence="6 11" id="KW-0812">Transmembrane</keyword>
<keyword evidence="3" id="KW-0444">Lipid biosynthesis</keyword>
<feature type="transmembrane region" description="Helical" evidence="11">
    <location>
        <begin position="102"/>
        <end position="118"/>
    </location>
</feature>
<comment type="subcellular location">
    <subcellularLocation>
        <location evidence="1">Cell membrane</location>
        <topology evidence="1">Multi-pass membrane protein</topology>
    </subcellularLocation>
</comment>
<evidence type="ECO:0000313" key="13">
    <source>
        <dbReference type="EMBL" id="EET90332.1"/>
    </source>
</evidence>
<feature type="transmembrane region" description="Helical" evidence="11">
    <location>
        <begin position="6"/>
        <end position="24"/>
    </location>
</feature>
<keyword evidence="4" id="KW-0997">Cell inner membrane</keyword>
<evidence type="ECO:0000256" key="4">
    <source>
        <dbReference type="ARBA" id="ARBA00022519"/>
    </source>
</evidence>
<evidence type="ECO:0000256" key="10">
    <source>
        <dbReference type="ARBA" id="ARBA00023136"/>
    </source>
</evidence>
<dbReference type="AlphaFoldDB" id="C7DGI5"/>
<dbReference type="GO" id="GO:0005886">
    <property type="term" value="C:plasma membrane"/>
    <property type="evidence" value="ECO:0007669"/>
    <property type="project" value="UniProtKB-SubCell"/>
</dbReference>
<dbReference type="Pfam" id="PF00892">
    <property type="entry name" value="EamA"/>
    <property type="match status" value="1"/>
</dbReference>
<evidence type="ECO:0000256" key="11">
    <source>
        <dbReference type="SAM" id="Phobius"/>
    </source>
</evidence>
<dbReference type="PANTHER" id="PTHR30561">
    <property type="entry name" value="SMR FAMILY PROTON-DEPENDENT DRUG EFFLUX TRANSPORTER SUGE"/>
    <property type="match status" value="1"/>
</dbReference>
<keyword evidence="10 11" id="KW-0472">Membrane</keyword>
<dbReference type="Gene3D" id="1.10.3730.20">
    <property type="match status" value="1"/>
</dbReference>
<evidence type="ECO:0000256" key="2">
    <source>
        <dbReference type="ARBA" id="ARBA00022475"/>
    </source>
</evidence>
<keyword evidence="8 11" id="KW-1133">Transmembrane helix</keyword>
<feature type="domain" description="EamA" evidence="12">
    <location>
        <begin position="3"/>
        <end position="116"/>
    </location>
</feature>
<keyword evidence="14" id="KW-1185">Reference proteome</keyword>
<dbReference type="Proteomes" id="UP000332487">
    <property type="component" value="Unassembled WGS sequence"/>
</dbReference>
<keyword evidence="7" id="KW-0448">Lipopolysaccharide biosynthesis</keyword>
<dbReference type="GO" id="GO:0022857">
    <property type="term" value="F:transmembrane transporter activity"/>
    <property type="evidence" value="ECO:0007669"/>
    <property type="project" value="InterPro"/>
</dbReference>
<proteinExistence type="predicted"/>
<evidence type="ECO:0000256" key="9">
    <source>
        <dbReference type="ARBA" id="ARBA00023098"/>
    </source>
</evidence>
<evidence type="ECO:0000256" key="5">
    <source>
        <dbReference type="ARBA" id="ARBA00022556"/>
    </source>
</evidence>
<name>C7DGI5_MICA2</name>